<dbReference type="Proteomes" id="UP001239994">
    <property type="component" value="Unassembled WGS sequence"/>
</dbReference>
<feature type="non-terminal residue" evidence="21">
    <location>
        <position position="1"/>
    </location>
</feature>
<dbReference type="InterPro" id="IPR000742">
    <property type="entry name" value="EGF"/>
</dbReference>
<keyword evidence="2" id="KW-0880">Kelch repeat</keyword>
<dbReference type="SMART" id="SM00180">
    <property type="entry name" value="EGF_Lam"/>
    <property type="match status" value="2"/>
</dbReference>
<dbReference type="SMART" id="SM00181">
    <property type="entry name" value="EGF"/>
    <property type="match status" value="3"/>
</dbReference>
<evidence type="ECO:0000256" key="2">
    <source>
        <dbReference type="ARBA" id="ARBA00022441"/>
    </source>
</evidence>
<sequence length="1443" mass="159758">MDATEMLRTGLFPLKKSPFPCFRLQGFKRYVLLCAMFYLVLVTDASPKTCDKNCLSGKCVNGSCVCDRGWVGDQCQHCQGRFKLTEPSGYLTDGPINYKYKTKCTWLIEGYPNAVLRLRFNHFATECSWDHMYVYDGDSIYAPLVAVFSGLIVPEVPGNETVPEVETNSGYALLHFFSDAAYNLTGFEIFFSINSCPNNCSGHGKCTTSNSIASRVYCECDKYWKGEACDIPYCRNNCGSPDHGYCDLTGEKLCVCNDSWQGPDCSLTVPSTESYWVMPTVKPFGTSLGRASHKAVVQEKVMWVVGGYTFNYSNFQMILNYNLDSGTWNAVTSSSGPVSRYGHSLTLYQDDIYMFGGKQETGSGNVTDELWVFNIPSKSWWRRVPSTPAHGQVYAVEGHSAHVAELDAGEAVMVIIFGYSSIYSYMSNVQEYNIRTNTWLIPETKGATVQGGYGHSSVYDRGSKSVYVHGGYKSLPANKYSLVDDLYRYEVHTRTWTILRESGYPRYLHSAVLLDGTLLIFGGNTHNDTSLSNGAKCFSADFLAYDIACDEWKVLPRPNLHRDVNRFGHTAVTSNGSMYVFGGFSSVLLNDVLIYRPPSCQAFQGQERCEVAGPGVRCVWRRARCVSWEPSFSSGIVPAAFCPAKPAPVDERCHRFSDCTSCTANTNGCQWCDDKKCISALSNCTASVRNFTKCSIRNEQICSKLANCKSCSLNLNCQWDHQQHECHALPAKLCGEGWSHVGEACLRINSSRESYDNARHYCKNLGGIIASLSTAKQVDFILGELQKYQQQEKKLSPWVGLRKINVSYWGWEDNSPFTNTSLQWLPGEPNDSGFCAYLEKAQVSGLRANPCNANTDGLICEKAVESRNARPCKTPCSLHTTCENCTSQANECMWCGSTKRCVDSNAYVISFPYGQCLEWQTNECVSQNCSGFRTCGQCLDQPDCGWCGDPSNTGRGQCVEGSYRGPMKNLLKNSQDMVLDTTLCPKERGYEWAFIQCPACQCNGHSTCVNGSVCEQCRNLTTGLHCETCMPGYHGDPTNGGKCQACKCNGHASMCQVLTGKCHCTTKGIKGDQCNLCDSENRYLGNPLRGTCYYHHMLGTSLVISVRPVTQPFSVPAAFTDILAFAFVLLQGGAASPESSNTAVLHALPDNLLIDYQFTFSLLQEDDHYYTAINFMATPEQVCHSPLALCSLLTCLELGWVWVWVGTNKNLDMSINASNNFNLNVTWSIGSTAGTISGEEVPIVSKTNIKEHRDSFSCEKFSFRSNPNITFYVYVSNFSWPIKIQIAFSQHNSIMDLVQFFVTFFSCFLSLLLVAAVVWKIKQTCWASRRREQLMRERQQMASRPFASVAMALDTGSEQVELLQGGIEGPPKPVALEPCSGGKAAVLTVLICLPRGPSGVPPPGQSGIAIASALIDTSQQKPLDFKEKSQGMKNRKALPMTHQ</sequence>
<dbReference type="SUPFAM" id="SSF56436">
    <property type="entry name" value="C-type lectin-like"/>
    <property type="match status" value="1"/>
</dbReference>
<dbReference type="SMART" id="SM00042">
    <property type="entry name" value="CUB"/>
    <property type="match status" value="1"/>
</dbReference>
<dbReference type="Pfam" id="PF24981">
    <property type="entry name" value="Beta-prop_ATRN-LZTR1"/>
    <property type="match status" value="1"/>
</dbReference>
<dbReference type="Pfam" id="PF00431">
    <property type="entry name" value="CUB"/>
    <property type="match status" value="1"/>
</dbReference>
<evidence type="ECO:0000256" key="13">
    <source>
        <dbReference type="PROSITE-ProRule" id="PRU00076"/>
    </source>
</evidence>
<reference evidence="21" key="1">
    <citation type="submission" date="2023-03" db="EMBL/GenBank/DDBJ databases">
        <title>Electrophorus voltai genome.</title>
        <authorList>
            <person name="Bian C."/>
        </authorList>
    </citation>
    <scope>NUCLEOTIDE SEQUENCE</scope>
    <source>
        <strain evidence="21">CB-2022</strain>
        <tissue evidence="21">Muscle</tissue>
    </source>
</reference>
<dbReference type="FunFam" id="2.60.120.290:FF:000008">
    <property type="entry name" value="Attractin like 1"/>
    <property type="match status" value="1"/>
</dbReference>
<dbReference type="SUPFAM" id="SSF49854">
    <property type="entry name" value="Spermadhesin, CUB domain"/>
    <property type="match status" value="1"/>
</dbReference>
<evidence type="ECO:0000256" key="12">
    <source>
        <dbReference type="ARBA" id="ARBA00023292"/>
    </source>
</evidence>
<dbReference type="InterPro" id="IPR002165">
    <property type="entry name" value="Plexin_repeat"/>
</dbReference>
<evidence type="ECO:0000256" key="3">
    <source>
        <dbReference type="ARBA" id="ARBA00022536"/>
    </source>
</evidence>
<evidence type="ECO:0000313" key="22">
    <source>
        <dbReference type="Proteomes" id="UP001239994"/>
    </source>
</evidence>
<dbReference type="Gene3D" id="2.10.25.10">
    <property type="entry name" value="Laminin"/>
    <property type="match status" value="2"/>
</dbReference>
<dbReference type="SMART" id="SM00423">
    <property type="entry name" value="PSI"/>
    <property type="match status" value="5"/>
</dbReference>
<evidence type="ECO:0000259" key="19">
    <source>
        <dbReference type="PROSITE" id="PS50027"/>
    </source>
</evidence>
<comment type="caution">
    <text evidence="13">Lacks conserved residue(s) required for the propagation of feature annotation.</text>
</comment>
<dbReference type="InterPro" id="IPR000859">
    <property type="entry name" value="CUB_dom"/>
</dbReference>
<keyword evidence="5" id="KW-0732">Signal</keyword>
<keyword evidence="3 13" id="KW-0245">EGF-like domain</keyword>
<feature type="domain" description="CUB" evidence="17">
    <location>
        <begin position="78"/>
        <end position="194"/>
    </location>
</feature>
<comment type="subcellular location">
    <subcellularLocation>
        <location evidence="1">Membrane</location>
        <topology evidence="1">Single-pass membrane protein</topology>
    </subcellularLocation>
</comment>
<dbReference type="Pfam" id="PF24973">
    <property type="entry name" value="EGF_LMN_ATRN"/>
    <property type="match status" value="1"/>
</dbReference>
<keyword evidence="11" id="KW-0325">Glycoprotein</keyword>
<keyword evidence="9 16" id="KW-0472">Membrane</keyword>
<evidence type="ECO:0000256" key="6">
    <source>
        <dbReference type="ARBA" id="ARBA00022734"/>
    </source>
</evidence>
<feature type="domain" description="EGF-like" evidence="18">
    <location>
        <begin position="192"/>
        <end position="230"/>
    </location>
</feature>
<dbReference type="SUPFAM" id="SSF57196">
    <property type="entry name" value="EGF/Laminin"/>
    <property type="match status" value="1"/>
</dbReference>
<dbReference type="InterPro" id="IPR016187">
    <property type="entry name" value="CTDL_fold"/>
</dbReference>
<evidence type="ECO:0008006" key="23">
    <source>
        <dbReference type="Google" id="ProtNLM"/>
    </source>
</evidence>
<evidence type="ECO:0000256" key="11">
    <source>
        <dbReference type="ARBA" id="ARBA00023180"/>
    </source>
</evidence>
<evidence type="ECO:0000256" key="5">
    <source>
        <dbReference type="ARBA" id="ARBA00022729"/>
    </source>
</evidence>
<evidence type="ECO:0000256" key="10">
    <source>
        <dbReference type="ARBA" id="ARBA00023157"/>
    </source>
</evidence>
<feature type="disulfide bond" evidence="14">
    <location>
        <begin position="1017"/>
        <end position="1026"/>
    </location>
</feature>
<evidence type="ECO:0000256" key="9">
    <source>
        <dbReference type="ARBA" id="ARBA00023136"/>
    </source>
</evidence>
<keyword evidence="6" id="KW-0430">Lectin</keyword>
<evidence type="ECO:0000259" key="17">
    <source>
        <dbReference type="PROSITE" id="PS01180"/>
    </source>
</evidence>
<dbReference type="PROSITE" id="PS50041">
    <property type="entry name" value="C_TYPE_LECTIN_2"/>
    <property type="match status" value="1"/>
</dbReference>
<dbReference type="InterPro" id="IPR056737">
    <property type="entry name" value="Beta-prop_ATRN-MKLN-like"/>
</dbReference>
<dbReference type="CDD" id="cd00041">
    <property type="entry name" value="CUB"/>
    <property type="match status" value="1"/>
</dbReference>
<gene>
    <name evidence="21" type="ORF">P4O66_010898</name>
</gene>
<evidence type="ECO:0000259" key="18">
    <source>
        <dbReference type="PROSITE" id="PS50026"/>
    </source>
</evidence>
<feature type="disulfide bond" evidence="14">
    <location>
        <begin position="1029"/>
        <end position="1043"/>
    </location>
</feature>
<dbReference type="Gene3D" id="2.120.10.80">
    <property type="entry name" value="Kelch-type beta propeller"/>
    <property type="match status" value="2"/>
</dbReference>
<protein>
    <recommendedName>
        <fullName evidence="23">Attractin-like 1b</fullName>
    </recommendedName>
</protein>
<dbReference type="FunFam" id="2.120.10.80:FF:000164">
    <property type="entry name" value="Attractin-like 1"/>
    <property type="match status" value="1"/>
</dbReference>
<evidence type="ECO:0000256" key="7">
    <source>
        <dbReference type="ARBA" id="ARBA00022737"/>
    </source>
</evidence>
<comment type="caution">
    <text evidence="21">The sequence shown here is derived from an EMBL/GenBank/DDBJ whole genome shotgun (WGS) entry which is preliminary data.</text>
</comment>
<dbReference type="PROSITE" id="PS50027">
    <property type="entry name" value="EGF_LAM_2"/>
    <property type="match status" value="1"/>
</dbReference>
<dbReference type="EMBL" id="JAROKS010000017">
    <property type="protein sequence ID" value="KAK1793991.1"/>
    <property type="molecule type" value="Genomic_DNA"/>
</dbReference>
<evidence type="ECO:0000256" key="1">
    <source>
        <dbReference type="ARBA" id="ARBA00004167"/>
    </source>
</evidence>
<keyword evidence="7" id="KW-0677">Repeat</keyword>
<dbReference type="GO" id="GO:0030246">
    <property type="term" value="F:carbohydrate binding"/>
    <property type="evidence" value="ECO:0007669"/>
    <property type="project" value="UniProtKB-KW"/>
</dbReference>
<name>A0AAD8Z9P9_9TELE</name>
<dbReference type="InterPro" id="IPR056732">
    <property type="entry name" value="GBD_ATRN"/>
</dbReference>
<dbReference type="FunFam" id="2.10.25.10:FF:000860">
    <property type="entry name" value="Attractin"/>
    <property type="match status" value="1"/>
</dbReference>
<dbReference type="InterPro" id="IPR002049">
    <property type="entry name" value="LE_dom"/>
</dbReference>
<dbReference type="InterPro" id="IPR015915">
    <property type="entry name" value="Kelch-typ_b-propeller"/>
</dbReference>
<keyword evidence="22" id="KW-1185">Reference proteome</keyword>
<dbReference type="FunFam" id="2.10.25.10:FF:000079">
    <property type="entry name" value="Attractin like 1"/>
    <property type="match status" value="1"/>
</dbReference>
<accession>A0AAD8Z9P9</accession>
<feature type="domain" description="C-type lectin" evidence="20">
    <location>
        <begin position="741"/>
        <end position="861"/>
    </location>
</feature>
<keyword evidence="12 14" id="KW-0424">Laminin EGF-like domain</keyword>
<dbReference type="PROSITE" id="PS01180">
    <property type="entry name" value="CUB"/>
    <property type="match status" value="1"/>
</dbReference>
<feature type="region of interest" description="Disordered" evidence="15">
    <location>
        <begin position="1420"/>
        <end position="1443"/>
    </location>
</feature>
<dbReference type="PROSITE" id="PS00022">
    <property type="entry name" value="EGF_1"/>
    <property type="match status" value="1"/>
</dbReference>
<dbReference type="Pfam" id="PF24972">
    <property type="entry name" value="GBD_ATRN"/>
    <property type="match status" value="2"/>
</dbReference>
<dbReference type="GO" id="GO:0016020">
    <property type="term" value="C:membrane"/>
    <property type="evidence" value="ECO:0007669"/>
    <property type="project" value="UniProtKB-SubCell"/>
</dbReference>
<dbReference type="PROSITE" id="PS01248">
    <property type="entry name" value="EGF_LAM_1"/>
    <property type="match status" value="1"/>
</dbReference>
<keyword evidence="8 16" id="KW-1133">Transmembrane helix</keyword>
<dbReference type="Pfam" id="PF23106">
    <property type="entry name" value="EGF_Teneurin"/>
    <property type="match status" value="1"/>
</dbReference>
<keyword evidence="10 13" id="KW-1015">Disulfide bond</keyword>
<dbReference type="PANTHER" id="PTHR46376:SF2">
    <property type="entry name" value="DISTRACTED, ISOFORM B"/>
    <property type="match status" value="1"/>
</dbReference>
<dbReference type="InterPro" id="IPR001304">
    <property type="entry name" value="C-type_lectin-like"/>
</dbReference>
<evidence type="ECO:0000256" key="14">
    <source>
        <dbReference type="PROSITE-ProRule" id="PRU00460"/>
    </source>
</evidence>
<dbReference type="Pfam" id="PF01437">
    <property type="entry name" value="PSI"/>
    <property type="match status" value="2"/>
</dbReference>
<organism evidence="21 22">
    <name type="scientific">Electrophorus voltai</name>
    <dbReference type="NCBI Taxonomy" id="2609070"/>
    <lineage>
        <taxon>Eukaryota</taxon>
        <taxon>Metazoa</taxon>
        <taxon>Chordata</taxon>
        <taxon>Craniata</taxon>
        <taxon>Vertebrata</taxon>
        <taxon>Euteleostomi</taxon>
        <taxon>Actinopterygii</taxon>
        <taxon>Neopterygii</taxon>
        <taxon>Teleostei</taxon>
        <taxon>Ostariophysi</taxon>
        <taxon>Gymnotiformes</taxon>
        <taxon>Gymnotoidei</taxon>
        <taxon>Gymnotidae</taxon>
        <taxon>Electrophorus</taxon>
    </lineage>
</organism>
<feature type="disulfide bond" evidence="13">
    <location>
        <begin position="220"/>
        <end position="229"/>
    </location>
</feature>
<dbReference type="GO" id="GO:0005794">
    <property type="term" value="C:Golgi apparatus"/>
    <property type="evidence" value="ECO:0007669"/>
    <property type="project" value="TreeGrafter"/>
</dbReference>
<evidence type="ECO:0000256" key="15">
    <source>
        <dbReference type="SAM" id="MobiDB-lite"/>
    </source>
</evidence>
<dbReference type="Gene3D" id="3.10.100.10">
    <property type="entry name" value="Mannose-Binding Protein A, subunit A"/>
    <property type="match status" value="1"/>
</dbReference>
<dbReference type="SUPFAM" id="SSF117281">
    <property type="entry name" value="Kelch motif"/>
    <property type="match status" value="1"/>
</dbReference>
<feature type="disulfide bond" evidence="13">
    <location>
        <begin position="196"/>
        <end position="206"/>
    </location>
</feature>
<dbReference type="InterPro" id="IPR051568">
    <property type="entry name" value="LZTR1/Attractin"/>
</dbReference>
<dbReference type="InterPro" id="IPR016186">
    <property type="entry name" value="C-type_lectin-like/link_sf"/>
</dbReference>
<dbReference type="CDD" id="cd00055">
    <property type="entry name" value="EGF_Lam"/>
    <property type="match status" value="2"/>
</dbReference>
<evidence type="ECO:0000256" key="16">
    <source>
        <dbReference type="SAM" id="Phobius"/>
    </source>
</evidence>
<feature type="transmembrane region" description="Helical" evidence="16">
    <location>
        <begin position="1297"/>
        <end position="1321"/>
    </location>
</feature>
<dbReference type="PANTHER" id="PTHR46376">
    <property type="entry name" value="LEUCINE-ZIPPER-LIKE TRANSCRIPTIONAL REGULATOR 1"/>
    <property type="match status" value="1"/>
</dbReference>
<feature type="domain" description="Laminin EGF-like" evidence="19">
    <location>
        <begin position="1000"/>
        <end position="1045"/>
    </location>
</feature>
<evidence type="ECO:0000256" key="8">
    <source>
        <dbReference type="ARBA" id="ARBA00022989"/>
    </source>
</evidence>
<evidence type="ECO:0000259" key="20">
    <source>
        <dbReference type="PROSITE" id="PS50041"/>
    </source>
</evidence>
<dbReference type="Gene3D" id="2.60.120.290">
    <property type="entry name" value="Spermadhesin, CUB domain"/>
    <property type="match status" value="1"/>
</dbReference>
<dbReference type="InterPro" id="IPR016201">
    <property type="entry name" value="PSI"/>
</dbReference>
<dbReference type="PROSITE" id="PS50026">
    <property type="entry name" value="EGF_3"/>
    <property type="match status" value="1"/>
</dbReference>
<dbReference type="InterPro" id="IPR035914">
    <property type="entry name" value="Sperma_CUB_dom_sf"/>
</dbReference>
<proteinExistence type="predicted"/>
<dbReference type="InterPro" id="IPR056863">
    <property type="entry name" value="LMN_ATRN_NET-like_EGF"/>
</dbReference>
<evidence type="ECO:0000313" key="21">
    <source>
        <dbReference type="EMBL" id="KAK1793991.1"/>
    </source>
</evidence>
<dbReference type="SMART" id="SM00034">
    <property type="entry name" value="CLECT"/>
    <property type="match status" value="1"/>
</dbReference>
<evidence type="ECO:0000256" key="4">
    <source>
        <dbReference type="ARBA" id="ARBA00022692"/>
    </source>
</evidence>
<keyword evidence="4 16" id="KW-0812">Transmembrane</keyword>